<proteinExistence type="predicted"/>
<dbReference type="AlphaFoldDB" id="A0A6S7AT38"/>
<protein>
    <submittedName>
        <fullName evidence="1">Uncharacterized protein</fullName>
    </submittedName>
</protein>
<keyword evidence="2" id="KW-1185">Reference proteome</keyword>
<sequence length="307" mass="34362">MVAAKKSRYTLVKGKYWIHNPDKPRQGPQPDGDTVAFIPDSLDVVRQLRKISGRPADIHGGRINVRYEGIDALETHFQGAHQELKFALAARDRNLALLGFKNVRFFADLPNVVQSVDQNPLLGYVLANGIEANGRLLGLVYAGAPGHDDGERVFIDTAMLDQSVNAKLVAAGLAYVEPYDSMPMSLVKHLRDVVHKVRRANEGFFPHESVTTEKAALIQKIEDAQALVMWPKLFRRLATFLDEGHVGIAQFDEWIRDDPVHRDDTLRLPDGEKGNMHDTFTIDGDKLQLRFHPEDLLITPDPTPVPN</sequence>
<evidence type="ECO:0000313" key="2">
    <source>
        <dbReference type="Proteomes" id="UP000494365"/>
    </source>
</evidence>
<gene>
    <name evidence="1" type="ORF">LMG28614_00168</name>
</gene>
<dbReference type="Proteomes" id="UP000494365">
    <property type="component" value="Unassembled WGS sequence"/>
</dbReference>
<evidence type="ECO:0000313" key="1">
    <source>
        <dbReference type="EMBL" id="CAB3776208.1"/>
    </source>
</evidence>
<reference evidence="1 2" key="1">
    <citation type="submission" date="2020-04" db="EMBL/GenBank/DDBJ databases">
        <authorList>
            <person name="De Canck E."/>
        </authorList>
    </citation>
    <scope>NUCLEOTIDE SEQUENCE [LARGE SCALE GENOMIC DNA]</scope>
    <source>
        <strain evidence="1 2">LMG 28614</strain>
    </source>
</reference>
<name>A0A6S7AT38_9BURK</name>
<dbReference type="InterPro" id="IPR035437">
    <property type="entry name" value="SNase_OB-fold_sf"/>
</dbReference>
<organism evidence="1 2">
    <name type="scientific">Paraburkholderia ultramafica</name>
    <dbReference type="NCBI Taxonomy" id="1544867"/>
    <lineage>
        <taxon>Bacteria</taxon>
        <taxon>Pseudomonadati</taxon>
        <taxon>Pseudomonadota</taxon>
        <taxon>Betaproteobacteria</taxon>
        <taxon>Burkholderiales</taxon>
        <taxon>Burkholderiaceae</taxon>
        <taxon>Paraburkholderia</taxon>
    </lineage>
</organism>
<accession>A0A6S7AT38</accession>
<dbReference type="Gene3D" id="2.40.50.90">
    <property type="match status" value="1"/>
</dbReference>
<dbReference type="SUPFAM" id="SSF50199">
    <property type="entry name" value="Staphylococcal nuclease"/>
    <property type="match status" value="1"/>
</dbReference>
<dbReference type="EMBL" id="CADIKK010000001">
    <property type="protein sequence ID" value="CAB3776208.1"/>
    <property type="molecule type" value="Genomic_DNA"/>
</dbReference>